<evidence type="ECO:0000256" key="5">
    <source>
        <dbReference type="ARBA" id="ARBA00022692"/>
    </source>
</evidence>
<keyword evidence="7 8" id="KW-0472">Membrane</keyword>
<evidence type="ECO:0000313" key="11">
    <source>
        <dbReference type="Proteomes" id="UP000439550"/>
    </source>
</evidence>
<comment type="caution">
    <text evidence="10">The sequence shown here is derived from an EMBL/GenBank/DDBJ whole genome shotgun (WGS) entry which is preliminary data.</text>
</comment>
<evidence type="ECO:0000256" key="9">
    <source>
        <dbReference type="SAM" id="Phobius"/>
    </source>
</evidence>
<dbReference type="EMBL" id="WITJ01000008">
    <property type="protein sequence ID" value="MQW39594.1"/>
    <property type="molecule type" value="Genomic_DNA"/>
</dbReference>
<dbReference type="PIRSF" id="PIRSF016661">
    <property type="entry name" value="BioY"/>
    <property type="match status" value="1"/>
</dbReference>
<keyword evidence="5 9" id="KW-0812">Transmembrane</keyword>
<dbReference type="PANTHER" id="PTHR34295:SF4">
    <property type="entry name" value="BIOTIN TRANSPORTER BIOY-RELATED"/>
    <property type="match status" value="1"/>
</dbReference>
<dbReference type="RefSeq" id="WP_343030331.1">
    <property type="nucleotide sequence ID" value="NZ_CAXYUY010000019.1"/>
</dbReference>
<proteinExistence type="inferred from homology"/>
<accession>A0A7X2D0A3</accession>
<dbReference type="Gene3D" id="1.10.1760.20">
    <property type="match status" value="1"/>
</dbReference>
<comment type="subcellular location">
    <subcellularLocation>
        <location evidence="1 8">Cell membrane</location>
        <topology evidence="1 8">Multi-pass membrane protein</topology>
    </subcellularLocation>
</comment>
<evidence type="ECO:0000313" key="10">
    <source>
        <dbReference type="EMBL" id="MQW39594.1"/>
    </source>
</evidence>
<feature type="transmembrane region" description="Helical" evidence="9">
    <location>
        <begin position="61"/>
        <end position="83"/>
    </location>
</feature>
<evidence type="ECO:0000256" key="2">
    <source>
        <dbReference type="ARBA" id="ARBA00010692"/>
    </source>
</evidence>
<keyword evidence="4 8" id="KW-1003">Cell membrane</keyword>
<keyword evidence="11" id="KW-1185">Reference proteome</keyword>
<dbReference type="InterPro" id="IPR003784">
    <property type="entry name" value="BioY"/>
</dbReference>
<dbReference type="GO" id="GO:0005886">
    <property type="term" value="C:plasma membrane"/>
    <property type="evidence" value="ECO:0007669"/>
    <property type="project" value="UniProtKB-SubCell"/>
</dbReference>
<sequence length="191" mass="20888">MTNNKKIKMLTYSAMMTAFIIVLGFFPAIPLGFIPVPIVLQNMGIMMSGELLGSKYGTASVFSFLFLVLLGVPVLTGGAGGAAHFLGPTGGYLIAWLFVPLLIGFFLEKRSARLSNPWWFELSVVIIAGALFVDVIGSFWLSWQTHLPILTSLSSNLVFIPGDLIKAILSVIIIRRLRKSLRLDGTDRKKA</sequence>
<feature type="transmembrane region" description="Helical" evidence="9">
    <location>
        <begin position="153"/>
        <end position="174"/>
    </location>
</feature>
<evidence type="ECO:0000256" key="4">
    <source>
        <dbReference type="ARBA" id="ARBA00022475"/>
    </source>
</evidence>
<dbReference type="GO" id="GO:0015225">
    <property type="term" value="F:biotin transmembrane transporter activity"/>
    <property type="evidence" value="ECO:0007669"/>
    <property type="project" value="UniProtKB-UniRule"/>
</dbReference>
<dbReference type="Proteomes" id="UP000439550">
    <property type="component" value="Unassembled WGS sequence"/>
</dbReference>
<evidence type="ECO:0000256" key="8">
    <source>
        <dbReference type="PIRNR" id="PIRNR016661"/>
    </source>
</evidence>
<dbReference type="Pfam" id="PF02632">
    <property type="entry name" value="BioY"/>
    <property type="match status" value="1"/>
</dbReference>
<organism evidence="10 11">
    <name type="scientific">Lactococcus hircilactis</name>
    <dbReference type="NCBI Taxonomy" id="1494462"/>
    <lineage>
        <taxon>Bacteria</taxon>
        <taxon>Bacillati</taxon>
        <taxon>Bacillota</taxon>
        <taxon>Bacilli</taxon>
        <taxon>Lactobacillales</taxon>
        <taxon>Streptococcaceae</taxon>
        <taxon>Lactococcus</taxon>
    </lineage>
</organism>
<protein>
    <recommendedName>
        <fullName evidence="8">Biotin transporter</fullName>
    </recommendedName>
</protein>
<evidence type="ECO:0000256" key="7">
    <source>
        <dbReference type="ARBA" id="ARBA00023136"/>
    </source>
</evidence>
<name>A0A7X2D0A3_9LACT</name>
<keyword evidence="3 8" id="KW-0813">Transport</keyword>
<dbReference type="AlphaFoldDB" id="A0A7X2D0A3"/>
<keyword evidence="6 9" id="KW-1133">Transmembrane helix</keyword>
<evidence type="ECO:0000256" key="3">
    <source>
        <dbReference type="ARBA" id="ARBA00022448"/>
    </source>
</evidence>
<reference evidence="10 11" key="1">
    <citation type="submission" date="2019-10" db="EMBL/GenBank/DDBJ databases">
        <authorList>
            <person name="Dong K."/>
        </authorList>
    </citation>
    <scope>NUCLEOTIDE SEQUENCE [LARGE SCALE GENOMIC DNA]</scope>
    <source>
        <strain evidence="10 11">DSM 28960</strain>
    </source>
</reference>
<comment type="similarity">
    <text evidence="2 8">Belongs to the BioY family.</text>
</comment>
<evidence type="ECO:0000256" key="6">
    <source>
        <dbReference type="ARBA" id="ARBA00022989"/>
    </source>
</evidence>
<feature type="transmembrane region" description="Helical" evidence="9">
    <location>
        <begin position="12"/>
        <end position="40"/>
    </location>
</feature>
<gene>
    <name evidence="10" type="ORF">GHI93_06560</name>
</gene>
<feature type="transmembrane region" description="Helical" evidence="9">
    <location>
        <begin position="119"/>
        <end position="141"/>
    </location>
</feature>
<evidence type="ECO:0000256" key="1">
    <source>
        <dbReference type="ARBA" id="ARBA00004651"/>
    </source>
</evidence>
<feature type="transmembrane region" description="Helical" evidence="9">
    <location>
        <begin position="89"/>
        <end position="107"/>
    </location>
</feature>
<dbReference type="PANTHER" id="PTHR34295">
    <property type="entry name" value="BIOTIN TRANSPORTER BIOY"/>
    <property type="match status" value="1"/>
</dbReference>